<reference evidence="8" key="1">
    <citation type="journal article" date="2020" name="mSystems">
        <title>Genome- and Community-Level Interaction Insights into Carbon Utilization and Element Cycling Functions of Hydrothermarchaeota in Hydrothermal Sediment.</title>
        <authorList>
            <person name="Zhou Z."/>
            <person name="Liu Y."/>
            <person name="Xu W."/>
            <person name="Pan J."/>
            <person name="Luo Z.H."/>
            <person name="Li M."/>
        </authorList>
    </citation>
    <scope>NUCLEOTIDE SEQUENCE [LARGE SCALE GENOMIC DNA]</scope>
    <source>
        <strain evidence="8">SpSt-477</strain>
    </source>
</reference>
<organism evidence="8">
    <name type="scientific">Desulfatirhabdium butyrativorans</name>
    <dbReference type="NCBI Taxonomy" id="340467"/>
    <lineage>
        <taxon>Bacteria</taxon>
        <taxon>Pseudomonadati</taxon>
        <taxon>Thermodesulfobacteriota</taxon>
        <taxon>Desulfobacteria</taxon>
        <taxon>Desulfobacterales</taxon>
        <taxon>Desulfatirhabdiaceae</taxon>
        <taxon>Desulfatirhabdium</taxon>
    </lineage>
</organism>
<keyword evidence="5" id="KW-0482">Metalloprotease</keyword>
<comment type="caution">
    <text evidence="8">The sequence shown here is derived from an EMBL/GenBank/DDBJ whole genome shotgun (WGS) entry which is preliminary data.</text>
</comment>
<accession>A0A7C4RNL0</accession>
<dbReference type="PANTHER" id="PTHR30471:SF3">
    <property type="entry name" value="UPF0758 PROTEIN YEES-RELATED"/>
    <property type="match status" value="1"/>
</dbReference>
<dbReference type="GO" id="GO:0006508">
    <property type="term" value="P:proteolysis"/>
    <property type="evidence" value="ECO:0007669"/>
    <property type="project" value="UniProtKB-KW"/>
</dbReference>
<comment type="similarity">
    <text evidence="6">Belongs to the UPF0758 family.</text>
</comment>
<dbReference type="Pfam" id="PF04002">
    <property type="entry name" value="RadC"/>
    <property type="match status" value="1"/>
</dbReference>
<dbReference type="GO" id="GO:0008237">
    <property type="term" value="F:metallopeptidase activity"/>
    <property type="evidence" value="ECO:0007669"/>
    <property type="project" value="UniProtKB-KW"/>
</dbReference>
<evidence type="ECO:0000256" key="6">
    <source>
        <dbReference type="RuleBase" id="RU003797"/>
    </source>
</evidence>
<dbReference type="PROSITE" id="PS01302">
    <property type="entry name" value="UPF0758"/>
    <property type="match status" value="1"/>
</dbReference>
<dbReference type="Gene3D" id="3.40.140.10">
    <property type="entry name" value="Cytidine Deaminase, domain 2"/>
    <property type="match status" value="1"/>
</dbReference>
<keyword evidence="3" id="KW-0378">Hydrolase</keyword>
<dbReference type="PROSITE" id="PS50249">
    <property type="entry name" value="MPN"/>
    <property type="match status" value="1"/>
</dbReference>
<evidence type="ECO:0000256" key="4">
    <source>
        <dbReference type="ARBA" id="ARBA00022833"/>
    </source>
</evidence>
<dbReference type="Pfam" id="PF20582">
    <property type="entry name" value="UPF0758_N"/>
    <property type="match status" value="1"/>
</dbReference>
<keyword evidence="1" id="KW-0645">Protease</keyword>
<evidence type="ECO:0000256" key="5">
    <source>
        <dbReference type="ARBA" id="ARBA00023049"/>
    </source>
</evidence>
<evidence type="ECO:0000259" key="7">
    <source>
        <dbReference type="PROSITE" id="PS50249"/>
    </source>
</evidence>
<dbReference type="InterPro" id="IPR037518">
    <property type="entry name" value="MPN"/>
</dbReference>
<gene>
    <name evidence="8" type="ORF">ENS29_08365</name>
</gene>
<dbReference type="CDD" id="cd08071">
    <property type="entry name" value="MPN_DUF2466"/>
    <property type="match status" value="1"/>
</dbReference>
<dbReference type="PANTHER" id="PTHR30471">
    <property type="entry name" value="DNA REPAIR PROTEIN RADC"/>
    <property type="match status" value="1"/>
</dbReference>
<name>A0A7C4RNL0_9BACT</name>
<evidence type="ECO:0000313" key="8">
    <source>
        <dbReference type="EMBL" id="HGU32855.1"/>
    </source>
</evidence>
<proteinExistence type="inferred from homology"/>
<dbReference type="NCBIfam" id="TIGR00608">
    <property type="entry name" value="radc"/>
    <property type="match status" value="1"/>
</dbReference>
<dbReference type="NCBIfam" id="NF000642">
    <property type="entry name" value="PRK00024.1"/>
    <property type="match status" value="1"/>
</dbReference>
<dbReference type="InterPro" id="IPR001405">
    <property type="entry name" value="UPF0758"/>
</dbReference>
<evidence type="ECO:0000256" key="2">
    <source>
        <dbReference type="ARBA" id="ARBA00022723"/>
    </source>
</evidence>
<keyword evidence="4" id="KW-0862">Zinc</keyword>
<dbReference type="AlphaFoldDB" id="A0A7C4RNL0"/>
<evidence type="ECO:0000256" key="1">
    <source>
        <dbReference type="ARBA" id="ARBA00022670"/>
    </source>
</evidence>
<protein>
    <submittedName>
        <fullName evidence="8">JAB domain-containing protein</fullName>
    </submittedName>
</protein>
<evidence type="ECO:0000256" key="3">
    <source>
        <dbReference type="ARBA" id="ARBA00022801"/>
    </source>
</evidence>
<dbReference type="InterPro" id="IPR020891">
    <property type="entry name" value="UPF0758_CS"/>
</dbReference>
<dbReference type="InterPro" id="IPR025657">
    <property type="entry name" value="RadC_JAB"/>
</dbReference>
<feature type="domain" description="MPN" evidence="7">
    <location>
        <begin position="107"/>
        <end position="229"/>
    </location>
</feature>
<dbReference type="GO" id="GO:0046872">
    <property type="term" value="F:metal ion binding"/>
    <property type="evidence" value="ECO:0007669"/>
    <property type="project" value="UniProtKB-KW"/>
</dbReference>
<dbReference type="EMBL" id="DSUH01000195">
    <property type="protein sequence ID" value="HGU32855.1"/>
    <property type="molecule type" value="Genomic_DNA"/>
</dbReference>
<keyword evidence="2" id="KW-0479">Metal-binding</keyword>
<sequence length="241" mass="27657">MKPLRKRHKGEGHRRRLREKFLSSGLEGFQDYEIVELLLTLGTPRKDCKDRAKEAIKRFKTLQGVLEAEDAQLMAIPDIGPNNIFGIRLVRAVAERYLEQRIVNRTLIHNSRELFDYLYMVMRDKARERFMVIYLDAKNRVIDTETLFEGSLTSTSVYPREVVASALRHKAAALIFAHNHPSGDPQPSADDISITHQLVAACKLVSITVHEHLIIGNNQYFSFADNGYIQDAYRACERMGR</sequence>
<dbReference type="InterPro" id="IPR046778">
    <property type="entry name" value="UPF0758_N"/>
</dbReference>